<dbReference type="EMBL" id="PDND01000084">
    <property type="protein sequence ID" value="PGH32724.1"/>
    <property type="molecule type" value="Genomic_DNA"/>
</dbReference>
<dbReference type="Proteomes" id="UP000226031">
    <property type="component" value="Unassembled WGS sequence"/>
</dbReference>
<feature type="non-terminal residue" evidence="1">
    <location>
        <position position="1"/>
    </location>
</feature>
<organism evidence="1 2">
    <name type="scientific">[Emmonsia] crescens</name>
    <dbReference type="NCBI Taxonomy" id="73230"/>
    <lineage>
        <taxon>Eukaryota</taxon>
        <taxon>Fungi</taxon>
        <taxon>Dikarya</taxon>
        <taxon>Ascomycota</taxon>
        <taxon>Pezizomycotina</taxon>
        <taxon>Eurotiomycetes</taxon>
        <taxon>Eurotiomycetidae</taxon>
        <taxon>Onygenales</taxon>
        <taxon>Ajellomycetaceae</taxon>
        <taxon>Emergomyces</taxon>
    </lineage>
</organism>
<feature type="non-terminal residue" evidence="1">
    <location>
        <position position="56"/>
    </location>
</feature>
<keyword evidence="2" id="KW-1185">Reference proteome</keyword>
<dbReference type="Gene3D" id="1.10.20.10">
    <property type="entry name" value="Histone, subunit A"/>
    <property type="match status" value="1"/>
</dbReference>
<name>A0A2B7Z8I3_9EURO</name>
<reference evidence="1 2" key="1">
    <citation type="submission" date="2017-10" db="EMBL/GenBank/DDBJ databases">
        <title>Comparative genomics in systemic dimorphic fungi from Ajellomycetaceae.</title>
        <authorList>
            <person name="Munoz J.F."/>
            <person name="Mcewen J.G."/>
            <person name="Clay O.K."/>
            <person name="Cuomo C.A."/>
        </authorList>
    </citation>
    <scope>NUCLEOTIDE SEQUENCE [LARGE SCALE GENOMIC DNA]</scope>
    <source>
        <strain evidence="1 2">UAMH4076</strain>
    </source>
</reference>
<evidence type="ECO:0000313" key="2">
    <source>
        <dbReference type="Proteomes" id="UP000226031"/>
    </source>
</evidence>
<evidence type="ECO:0000313" key="1">
    <source>
        <dbReference type="EMBL" id="PGH32724.1"/>
    </source>
</evidence>
<protein>
    <submittedName>
        <fullName evidence="1">Uncharacterized protein</fullName>
    </submittedName>
</protein>
<dbReference type="GO" id="GO:0046982">
    <property type="term" value="F:protein heterodimerization activity"/>
    <property type="evidence" value="ECO:0007669"/>
    <property type="project" value="InterPro"/>
</dbReference>
<gene>
    <name evidence="1" type="ORF">GX50_04506</name>
</gene>
<sequence>SLQKIHFYQKSVNLIFLKIIFMHLIYEIDEKNYQFQYSALNIIQVIAEFTLITLFK</sequence>
<accession>A0A2B7Z8I3</accession>
<dbReference type="InterPro" id="IPR009072">
    <property type="entry name" value="Histone-fold"/>
</dbReference>
<dbReference type="AlphaFoldDB" id="A0A2B7Z8I3"/>
<comment type="caution">
    <text evidence="1">The sequence shown here is derived from an EMBL/GenBank/DDBJ whole genome shotgun (WGS) entry which is preliminary data.</text>
</comment>
<proteinExistence type="predicted"/>